<gene>
    <name evidence="1" type="ORF">LJ655_10340</name>
</gene>
<sequence>MLKSESAAGRPYVTFTTDETLPESYIPNPPSTPTHIIGVRTQANKLGTYSFWAPESTTISGQSQLEYYDYGTTAGQLELDNRHRDPAAQVLYQQLLTDILPNELRAPLPGSLVAAQTLAEARYVAYVRLINAGGVSEPQLPLSIGDL</sequence>
<organism evidence="1 2">
    <name type="scientific">Paraburkholderia translucens</name>
    <dbReference type="NCBI Taxonomy" id="2886945"/>
    <lineage>
        <taxon>Bacteria</taxon>
        <taxon>Pseudomonadati</taxon>
        <taxon>Pseudomonadota</taxon>
        <taxon>Betaproteobacteria</taxon>
        <taxon>Burkholderiales</taxon>
        <taxon>Burkholderiaceae</taxon>
        <taxon>Paraburkholderia</taxon>
    </lineage>
</organism>
<evidence type="ECO:0000313" key="1">
    <source>
        <dbReference type="EMBL" id="MCC8402286.1"/>
    </source>
</evidence>
<name>A0ABS8KC00_9BURK</name>
<evidence type="ECO:0000313" key="2">
    <source>
        <dbReference type="Proteomes" id="UP001430614"/>
    </source>
</evidence>
<dbReference type="EMBL" id="JAJITC010000005">
    <property type="protein sequence ID" value="MCC8402286.1"/>
    <property type="molecule type" value="Genomic_DNA"/>
</dbReference>
<proteinExistence type="predicted"/>
<dbReference type="RefSeq" id="WP_230561152.1">
    <property type="nucleotide sequence ID" value="NZ_JAJITC010000005.1"/>
</dbReference>
<comment type="caution">
    <text evidence="1">The sequence shown here is derived from an EMBL/GenBank/DDBJ whole genome shotgun (WGS) entry which is preliminary data.</text>
</comment>
<accession>A0ABS8KC00</accession>
<keyword evidence="2" id="KW-1185">Reference proteome</keyword>
<dbReference type="Proteomes" id="UP001430614">
    <property type="component" value="Unassembled WGS sequence"/>
</dbReference>
<reference evidence="1 2" key="1">
    <citation type="submission" date="2021-11" db="EMBL/GenBank/DDBJ databases">
        <authorList>
            <person name="Oh E.-T."/>
            <person name="Kim S.-B."/>
        </authorList>
    </citation>
    <scope>NUCLEOTIDE SEQUENCE [LARGE SCALE GENOMIC DNA]</scope>
    <source>
        <strain evidence="1 2">MMS20-SJTN17</strain>
    </source>
</reference>
<protein>
    <submittedName>
        <fullName evidence="1">Uncharacterized protein</fullName>
    </submittedName>
</protein>